<dbReference type="SUPFAM" id="SSF51430">
    <property type="entry name" value="NAD(P)-linked oxidoreductase"/>
    <property type="match status" value="1"/>
</dbReference>
<keyword evidence="4" id="KW-1185">Reference proteome</keyword>
<keyword evidence="1" id="KW-0560">Oxidoreductase</keyword>
<proteinExistence type="predicted"/>
<protein>
    <submittedName>
        <fullName evidence="3">Aldo/keto reductase</fullName>
    </submittedName>
</protein>
<comment type="caution">
    <text evidence="3">The sequence shown here is derived from an EMBL/GenBank/DDBJ whole genome shotgun (WGS) entry which is preliminary data.</text>
</comment>
<organism evidence="3 4">
    <name type="scientific">Pseudoclavibacter terrae</name>
    <dbReference type="NCBI Taxonomy" id="1530195"/>
    <lineage>
        <taxon>Bacteria</taxon>
        <taxon>Bacillati</taxon>
        <taxon>Actinomycetota</taxon>
        <taxon>Actinomycetes</taxon>
        <taxon>Micrococcales</taxon>
        <taxon>Microbacteriaceae</taxon>
        <taxon>Pseudoclavibacter</taxon>
    </lineage>
</organism>
<dbReference type="GO" id="GO:0005737">
    <property type="term" value="C:cytoplasm"/>
    <property type="evidence" value="ECO:0007669"/>
    <property type="project" value="TreeGrafter"/>
</dbReference>
<dbReference type="AlphaFoldDB" id="A0A7J5B0U8"/>
<sequence length="353" mass="37994">MTHETNGTPAQLPTTLLGDGLVTTVQGYGAMSLSDAYGPIDDEQALRTLQHAVDAGITFIDTANIYGDGRSERTIAKIFPAQRERIQLATKFGITKGDGVGKRGVRGDRAHVREQVEASLTRLGTDYIDLYYQHRVDPNVPIEDTVGFVAELVAEGKVRHIGLSEPTGAEIIRAAAVHPIAAVQSEYSIFSRDLEAHVIPAIREVGAGFVPYSPVSRGLLTDSWAELAAEKPNVRANFPRFFPENLPANRALAGEVAAVAQQLGEQLGRHVSVAEVALAWVSAKSAELGVRVSPIPGTRSPERIDENLRALGLELSREQLLRLESIAERVVGNRSADPAWTSQGREEAALAAS</sequence>
<evidence type="ECO:0000259" key="2">
    <source>
        <dbReference type="Pfam" id="PF00248"/>
    </source>
</evidence>
<dbReference type="Proteomes" id="UP000490386">
    <property type="component" value="Unassembled WGS sequence"/>
</dbReference>
<evidence type="ECO:0000256" key="1">
    <source>
        <dbReference type="ARBA" id="ARBA00023002"/>
    </source>
</evidence>
<feature type="domain" description="NADP-dependent oxidoreductase" evidence="2">
    <location>
        <begin position="27"/>
        <end position="327"/>
    </location>
</feature>
<dbReference type="GO" id="GO:0016491">
    <property type="term" value="F:oxidoreductase activity"/>
    <property type="evidence" value="ECO:0007669"/>
    <property type="project" value="UniProtKB-KW"/>
</dbReference>
<dbReference type="Pfam" id="PF00248">
    <property type="entry name" value="Aldo_ket_red"/>
    <property type="match status" value="1"/>
</dbReference>
<dbReference type="InterPro" id="IPR020471">
    <property type="entry name" value="AKR"/>
</dbReference>
<name>A0A7J5B0U8_9MICO</name>
<dbReference type="PANTHER" id="PTHR43625">
    <property type="entry name" value="AFLATOXIN B1 ALDEHYDE REDUCTASE"/>
    <property type="match status" value="1"/>
</dbReference>
<dbReference type="InterPro" id="IPR050791">
    <property type="entry name" value="Aldo-Keto_reductase"/>
</dbReference>
<dbReference type="EMBL" id="WBJX01000003">
    <property type="protein sequence ID" value="KAB1637548.1"/>
    <property type="molecule type" value="Genomic_DNA"/>
</dbReference>
<evidence type="ECO:0000313" key="4">
    <source>
        <dbReference type="Proteomes" id="UP000490386"/>
    </source>
</evidence>
<gene>
    <name evidence="3" type="ORF">F8O03_10000</name>
</gene>
<dbReference type="InterPro" id="IPR036812">
    <property type="entry name" value="NAD(P)_OxRdtase_dom_sf"/>
</dbReference>
<dbReference type="PANTHER" id="PTHR43625:SF77">
    <property type="entry name" value="ALDO-KETO REDUCTASE"/>
    <property type="match status" value="1"/>
</dbReference>
<dbReference type="OrthoDB" id="9768793at2"/>
<dbReference type="RefSeq" id="WP_151423754.1">
    <property type="nucleotide sequence ID" value="NZ_WBJX01000003.1"/>
</dbReference>
<reference evidence="3 4" key="1">
    <citation type="submission" date="2019-09" db="EMBL/GenBank/DDBJ databases">
        <title>Phylogeny of genus Pseudoclavibacter and closely related genus.</title>
        <authorList>
            <person name="Li Y."/>
        </authorList>
    </citation>
    <scope>NUCLEOTIDE SEQUENCE [LARGE SCALE GENOMIC DNA]</scope>
    <source>
        <strain evidence="3 4">THG-MD12</strain>
    </source>
</reference>
<evidence type="ECO:0000313" key="3">
    <source>
        <dbReference type="EMBL" id="KAB1637548.1"/>
    </source>
</evidence>
<accession>A0A7J5B0U8</accession>
<dbReference type="InterPro" id="IPR023210">
    <property type="entry name" value="NADP_OxRdtase_dom"/>
</dbReference>
<dbReference type="Gene3D" id="3.20.20.100">
    <property type="entry name" value="NADP-dependent oxidoreductase domain"/>
    <property type="match status" value="1"/>
</dbReference>
<dbReference type="PRINTS" id="PR00069">
    <property type="entry name" value="ALDKETRDTASE"/>
</dbReference>